<dbReference type="GO" id="GO:0004519">
    <property type="term" value="F:endonuclease activity"/>
    <property type="evidence" value="ECO:0007669"/>
    <property type="project" value="InterPro"/>
</dbReference>
<dbReference type="InterPro" id="IPR018669">
    <property type="entry name" value="Toxin_HigB"/>
</dbReference>
<evidence type="ECO:0000313" key="2">
    <source>
        <dbReference type="Proteomes" id="UP000033908"/>
    </source>
</evidence>
<protein>
    <recommendedName>
        <fullName evidence="3">Toxin-antitoxin system, toxin component, RelE family</fullName>
    </recommendedName>
</protein>
<dbReference type="GO" id="GO:0003723">
    <property type="term" value="F:RNA binding"/>
    <property type="evidence" value="ECO:0007669"/>
    <property type="project" value="InterPro"/>
</dbReference>
<comment type="caution">
    <text evidence="1">The sequence shown here is derived from an EMBL/GenBank/DDBJ whole genome shotgun (WGS) entry which is preliminary data.</text>
</comment>
<accession>A0A0G0XKN9</accession>
<evidence type="ECO:0008006" key="3">
    <source>
        <dbReference type="Google" id="ProtNLM"/>
    </source>
</evidence>
<reference evidence="1 2" key="1">
    <citation type="journal article" date="2015" name="Nature">
        <title>rRNA introns, odd ribosomes, and small enigmatic genomes across a large radiation of phyla.</title>
        <authorList>
            <person name="Brown C.T."/>
            <person name="Hug L.A."/>
            <person name="Thomas B.C."/>
            <person name="Sharon I."/>
            <person name="Castelle C.J."/>
            <person name="Singh A."/>
            <person name="Wilkins M.J."/>
            <person name="Williams K.H."/>
            <person name="Banfield J.F."/>
        </authorList>
    </citation>
    <scope>NUCLEOTIDE SEQUENCE [LARGE SCALE GENOMIC DNA]</scope>
</reference>
<dbReference type="Pfam" id="PF09907">
    <property type="entry name" value="HigB_toxin"/>
    <property type="match status" value="1"/>
</dbReference>
<dbReference type="Proteomes" id="UP000033908">
    <property type="component" value="Unassembled WGS sequence"/>
</dbReference>
<proteinExistence type="predicted"/>
<organism evidence="1 2">
    <name type="scientific">Candidatus Gottesmanbacteria bacterium GW2011_GWA2_41_12</name>
    <dbReference type="NCBI Taxonomy" id="1618440"/>
    <lineage>
        <taxon>Bacteria</taxon>
        <taxon>Candidatus Gottesmaniibacteriota</taxon>
    </lineage>
</organism>
<dbReference type="EMBL" id="LCAJ01000008">
    <property type="protein sequence ID" value="KKR88232.1"/>
    <property type="molecule type" value="Genomic_DNA"/>
</dbReference>
<sequence length="164" mass="18934">MPVFYPSRTAHIVGVQKLAFLAGSGIIAIKLVTPPHDKNVVLGSGQIIVHEIVFPCWELIWMYQRYYSPMELAGKDKLDKFKHEHPDARSQVAAWEAEIEEAAWQTPYDLKRQYPKADIPGKQQAIFDIRGNRYRLWVKITYKLGIVLVKAIGTHKEYEKWEIG</sequence>
<evidence type="ECO:0000313" key="1">
    <source>
        <dbReference type="EMBL" id="KKR88232.1"/>
    </source>
</evidence>
<dbReference type="GO" id="GO:0110001">
    <property type="term" value="C:toxin-antitoxin complex"/>
    <property type="evidence" value="ECO:0007669"/>
    <property type="project" value="InterPro"/>
</dbReference>
<name>A0A0G0XKN9_9BACT</name>
<gene>
    <name evidence="1" type="ORF">UU37_C0008G0008</name>
</gene>
<dbReference type="AlphaFoldDB" id="A0A0G0XKN9"/>